<dbReference type="Proteomes" id="UP000271162">
    <property type="component" value="Unassembled WGS sequence"/>
</dbReference>
<organism evidence="3">
    <name type="scientific">Nippostrongylus brasiliensis</name>
    <name type="common">Rat hookworm</name>
    <dbReference type="NCBI Taxonomy" id="27835"/>
    <lineage>
        <taxon>Eukaryota</taxon>
        <taxon>Metazoa</taxon>
        <taxon>Ecdysozoa</taxon>
        <taxon>Nematoda</taxon>
        <taxon>Chromadorea</taxon>
        <taxon>Rhabditida</taxon>
        <taxon>Rhabditina</taxon>
        <taxon>Rhabditomorpha</taxon>
        <taxon>Strongyloidea</taxon>
        <taxon>Heligmosomidae</taxon>
        <taxon>Nippostrongylus</taxon>
    </lineage>
</organism>
<evidence type="ECO:0000313" key="3">
    <source>
        <dbReference type="WBParaSite" id="NBR_0001089101-mRNA-1"/>
    </source>
</evidence>
<keyword evidence="2" id="KW-1185">Reference proteome</keyword>
<dbReference type="AlphaFoldDB" id="A0A158QZY2"/>
<dbReference type="PANTHER" id="PTHR47411:SF3">
    <property type="entry name" value="I-BETA-1,3-N-ACETYLGLUCOSAMINYLTRANSFERASE"/>
    <property type="match status" value="1"/>
</dbReference>
<reference evidence="3" key="1">
    <citation type="submission" date="2016-04" db="UniProtKB">
        <authorList>
            <consortium name="WormBaseParasite"/>
        </authorList>
    </citation>
    <scope>IDENTIFICATION</scope>
</reference>
<dbReference type="OMA" id="EGRQDKM"/>
<dbReference type="PANTHER" id="PTHR47411">
    <property type="entry name" value="B3GNT1, BETA-1,3-N-ACETYLGUCOSAMINYLTRANSFERASE 1, HOMOLOG"/>
    <property type="match status" value="1"/>
</dbReference>
<name>A0A158QZY2_NIPBR</name>
<dbReference type="STRING" id="27835.A0A158QZY2"/>
<dbReference type="WBParaSite" id="NBR_0001089101-mRNA-1">
    <property type="protein sequence ID" value="NBR_0001089101-mRNA-1"/>
    <property type="gene ID" value="NBR_0001089101"/>
</dbReference>
<evidence type="ECO:0000313" key="1">
    <source>
        <dbReference type="EMBL" id="VDL74481.1"/>
    </source>
</evidence>
<dbReference type="EMBL" id="UYSL01020408">
    <property type="protein sequence ID" value="VDL74481.1"/>
    <property type="molecule type" value="Genomic_DNA"/>
</dbReference>
<sequence length="399" mass="46508">MRQLAVWFLLILTIIATANYVLIVVRAPKGHRLTDVGRAYHTTTHNGKFCVAFNVTKAEGSFRQDGLEPITLAIHTTTQYLHILDEQIRSWDGPISLSLFVEHDSLAAVQYLIDWHKCNSTISQKLSVHIVHQLAAFQEQCQPISRFERSVHCDNFTLKYKNGFPKSLTSPFAIYPINVMRNVARRGAPSKIHLVSDIEMIFRQSNCSEKFALRAKKLANEHIRKGSRKLLVIRRFELEKGVPVPRNHTDLKKLVDKRRAHEYHHKLFPRGHTIEALWEWFKRSKAKTEPYVWEIPYKSSAWEPQLILHATDPMNEEGMPTRLRDQQALVYELCRANYKFLMVSQLFNVHRGVKRNNTKMDYAVIEHQSQLKNSSYARYIKRINSAYPKTTKRCGIFRM</sequence>
<evidence type="ECO:0000313" key="2">
    <source>
        <dbReference type="Proteomes" id="UP000271162"/>
    </source>
</evidence>
<dbReference type="Pfam" id="PF13896">
    <property type="entry name" value="Glyco_transf_49"/>
    <property type="match status" value="1"/>
</dbReference>
<reference evidence="1 2" key="2">
    <citation type="submission" date="2018-11" db="EMBL/GenBank/DDBJ databases">
        <authorList>
            <consortium name="Pathogen Informatics"/>
        </authorList>
    </citation>
    <scope>NUCLEOTIDE SEQUENCE [LARGE SCALE GENOMIC DNA]</scope>
</reference>
<proteinExistence type="predicted"/>
<gene>
    <name evidence="1" type="ORF">NBR_LOCUS10892</name>
</gene>
<accession>A0A158QZY2</accession>
<protein>
    <submittedName>
        <fullName evidence="3">I-beta-1,3-N-acetylglucosaminyltransferase</fullName>
    </submittedName>
</protein>